<accession>A0A9D2DVD9</accession>
<gene>
    <name evidence="1" type="ORF">IAA21_13510</name>
</gene>
<sequence>MAVKTQLAELIRVTNDKARYDKQVKKLLSVKAILAWILKTCTDEFSSFSTQEIINCIQGEPEISLRAVHPNEPDAGASMLDGDDRIIGLNTEDNFLGEGTVYYDIRLQAVVPNSQTLVQLIINIEAQLDTSPGYPIEKRAVYYCCRMISGQYGTVFYHSEYGKLRKVYSIWFCSGSSLQKQNTIKKISLGETAVYGTPDTSGKNSDLMQAVIVHLGDANVPVGNQILRLMNVLLSEKTNAIKKQQVMEEEFHIAMTADLKTEVEELCNLSDGIYKKGRGEGLRQGIEGAVQMLRSQGNPDEQIIEMIMQQYDLTLETAKSYVMAPV</sequence>
<reference evidence="1" key="2">
    <citation type="submission" date="2021-04" db="EMBL/GenBank/DDBJ databases">
        <authorList>
            <person name="Gilroy R."/>
        </authorList>
    </citation>
    <scope>NUCLEOTIDE SEQUENCE</scope>
    <source>
        <strain evidence="1">14324</strain>
    </source>
</reference>
<name>A0A9D2DVD9_9FIRM</name>
<organism evidence="1 2">
    <name type="scientific">Candidatus Blautia faecigallinarum</name>
    <dbReference type="NCBI Taxonomy" id="2838488"/>
    <lineage>
        <taxon>Bacteria</taxon>
        <taxon>Bacillati</taxon>
        <taxon>Bacillota</taxon>
        <taxon>Clostridia</taxon>
        <taxon>Lachnospirales</taxon>
        <taxon>Lachnospiraceae</taxon>
        <taxon>Blautia</taxon>
    </lineage>
</organism>
<evidence type="ECO:0000313" key="2">
    <source>
        <dbReference type="Proteomes" id="UP000824041"/>
    </source>
</evidence>
<dbReference type="EMBL" id="DXBU01000183">
    <property type="protein sequence ID" value="HIZ23783.1"/>
    <property type="molecule type" value="Genomic_DNA"/>
</dbReference>
<evidence type="ECO:0000313" key="1">
    <source>
        <dbReference type="EMBL" id="HIZ23783.1"/>
    </source>
</evidence>
<protein>
    <submittedName>
        <fullName evidence="1">Rpn family recombination-promoting nuclease/putative transposase</fullName>
    </submittedName>
</protein>
<dbReference type="Proteomes" id="UP000824041">
    <property type="component" value="Unassembled WGS sequence"/>
</dbReference>
<comment type="caution">
    <text evidence="1">The sequence shown here is derived from an EMBL/GenBank/DDBJ whole genome shotgun (WGS) entry which is preliminary data.</text>
</comment>
<dbReference type="AlphaFoldDB" id="A0A9D2DVD9"/>
<proteinExistence type="predicted"/>
<reference evidence="1" key="1">
    <citation type="journal article" date="2021" name="PeerJ">
        <title>Extensive microbial diversity within the chicken gut microbiome revealed by metagenomics and culture.</title>
        <authorList>
            <person name="Gilroy R."/>
            <person name="Ravi A."/>
            <person name="Getino M."/>
            <person name="Pursley I."/>
            <person name="Horton D.L."/>
            <person name="Alikhan N.F."/>
            <person name="Baker D."/>
            <person name="Gharbi K."/>
            <person name="Hall N."/>
            <person name="Watson M."/>
            <person name="Adriaenssens E.M."/>
            <person name="Foster-Nyarko E."/>
            <person name="Jarju S."/>
            <person name="Secka A."/>
            <person name="Antonio M."/>
            <person name="Oren A."/>
            <person name="Chaudhuri R.R."/>
            <person name="La Ragione R."/>
            <person name="Hildebrand F."/>
            <person name="Pallen M.J."/>
        </authorList>
    </citation>
    <scope>NUCLEOTIDE SEQUENCE</scope>
    <source>
        <strain evidence="1">14324</strain>
    </source>
</reference>